<protein>
    <submittedName>
        <fullName evidence="1">Uncharacterized protein</fullName>
    </submittedName>
</protein>
<name>A0A9P7GHJ4_9AGAR</name>
<accession>A0A9P7GHJ4</accession>
<reference evidence="1" key="1">
    <citation type="submission" date="2021-02" db="EMBL/GenBank/DDBJ databases">
        <authorList>
            <person name="Nieuwenhuis M."/>
            <person name="Van De Peppel L.J.J."/>
        </authorList>
    </citation>
    <scope>NUCLEOTIDE SEQUENCE</scope>
    <source>
        <strain evidence="1">D49</strain>
    </source>
</reference>
<dbReference type="EMBL" id="JABCKI010000543">
    <property type="protein sequence ID" value="KAG5650136.1"/>
    <property type="molecule type" value="Genomic_DNA"/>
</dbReference>
<comment type="caution">
    <text evidence="1">The sequence shown here is derived from an EMBL/GenBank/DDBJ whole genome shotgun (WGS) entry which is preliminary data.</text>
</comment>
<reference evidence="1" key="2">
    <citation type="submission" date="2021-10" db="EMBL/GenBank/DDBJ databases">
        <title>Phylogenomics reveals ancestral predisposition of the termite-cultivated fungus Termitomyces towards a domesticated lifestyle.</title>
        <authorList>
            <person name="Auxier B."/>
            <person name="Grum-Grzhimaylo A."/>
            <person name="Cardenas M.E."/>
            <person name="Lodge J.D."/>
            <person name="Laessoe T."/>
            <person name="Pedersen O."/>
            <person name="Smith M.E."/>
            <person name="Kuyper T.W."/>
            <person name="Franco-Molano E.A."/>
            <person name="Baroni T.J."/>
            <person name="Aanen D.K."/>
        </authorList>
    </citation>
    <scope>NUCLEOTIDE SEQUENCE</scope>
    <source>
        <strain evidence="1">D49</strain>
    </source>
</reference>
<keyword evidence="2" id="KW-1185">Reference proteome</keyword>
<evidence type="ECO:0000313" key="1">
    <source>
        <dbReference type="EMBL" id="KAG5650136.1"/>
    </source>
</evidence>
<evidence type="ECO:0000313" key="2">
    <source>
        <dbReference type="Proteomes" id="UP000717328"/>
    </source>
</evidence>
<organism evidence="1 2">
    <name type="scientific">Sphagnurus paluster</name>
    <dbReference type="NCBI Taxonomy" id="117069"/>
    <lineage>
        <taxon>Eukaryota</taxon>
        <taxon>Fungi</taxon>
        <taxon>Dikarya</taxon>
        <taxon>Basidiomycota</taxon>
        <taxon>Agaricomycotina</taxon>
        <taxon>Agaricomycetes</taxon>
        <taxon>Agaricomycetidae</taxon>
        <taxon>Agaricales</taxon>
        <taxon>Tricholomatineae</taxon>
        <taxon>Lyophyllaceae</taxon>
        <taxon>Sphagnurus</taxon>
    </lineage>
</organism>
<gene>
    <name evidence="1" type="ORF">H0H81_000559</name>
</gene>
<dbReference type="Proteomes" id="UP000717328">
    <property type="component" value="Unassembled WGS sequence"/>
</dbReference>
<sequence>MKATHGLLRRLLDEPDNFMDHIRHMAGETIISVVYGLQVKDKDDIYITAAERAVGLLPFQVLF</sequence>
<dbReference type="OrthoDB" id="1055148at2759"/>
<proteinExistence type="predicted"/>
<dbReference type="AlphaFoldDB" id="A0A9P7GHJ4"/>